<dbReference type="PANTHER" id="PTHR30508:SF1">
    <property type="entry name" value="UPF0051 PROTEIN ABCI8, CHLOROPLASTIC-RELATED"/>
    <property type="match status" value="1"/>
</dbReference>
<dbReference type="InterPro" id="IPR037284">
    <property type="entry name" value="SUF_FeS_clus_asmbl_SufBD_sf"/>
</dbReference>
<name>A0A7J4J2J2_9ARCH</name>
<reference evidence="5" key="1">
    <citation type="journal article" date="2020" name="bioRxiv">
        <title>A rank-normalized archaeal taxonomy based on genome phylogeny resolves widespread incomplete and uneven classifications.</title>
        <authorList>
            <person name="Rinke C."/>
            <person name="Chuvochina M."/>
            <person name="Mussig A.J."/>
            <person name="Chaumeil P.-A."/>
            <person name="Waite D.W."/>
            <person name="Whitman W.B."/>
            <person name="Parks D.H."/>
            <person name="Hugenholtz P."/>
        </authorList>
    </citation>
    <scope>NUCLEOTIDE SEQUENCE [LARGE SCALE GENOMIC DNA]</scope>
</reference>
<organism evidence="4 5">
    <name type="scientific">Candidatus Iainarchaeum sp</name>
    <dbReference type="NCBI Taxonomy" id="3101447"/>
    <lineage>
        <taxon>Archaea</taxon>
        <taxon>Candidatus Iainarchaeota</taxon>
        <taxon>Candidatus Iainarchaeia</taxon>
        <taxon>Candidatus Iainarchaeales</taxon>
        <taxon>Candidatus Iainarchaeaceae</taxon>
        <taxon>Candidatus Iainarchaeum</taxon>
    </lineage>
</organism>
<evidence type="ECO:0000259" key="3">
    <source>
        <dbReference type="Pfam" id="PF19295"/>
    </source>
</evidence>
<dbReference type="EMBL" id="DUGC01000041">
    <property type="protein sequence ID" value="HIH09466.1"/>
    <property type="molecule type" value="Genomic_DNA"/>
</dbReference>
<feature type="domain" description="SUF system FeS cluster assembly SufBD core" evidence="2">
    <location>
        <begin position="207"/>
        <end position="441"/>
    </location>
</feature>
<accession>A0A7J4J2J2</accession>
<evidence type="ECO:0000256" key="1">
    <source>
        <dbReference type="ARBA" id="ARBA00043967"/>
    </source>
</evidence>
<gene>
    <name evidence="4" type="primary">sufB</name>
    <name evidence="4" type="ORF">HA254_02240</name>
</gene>
<dbReference type="InterPro" id="IPR055346">
    <property type="entry name" value="Fe-S_cluster_assembly_SufBD"/>
</dbReference>
<dbReference type="Pfam" id="PF19295">
    <property type="entry name" value="SufBD_N"/>
    <property type="match status" value="1"/>
</dbReference>
<evidence type="ECO:0000259" key="2">
    <source>
        <dbReference type="Pfam" id="PF01458"/>
    </source>
</evidence>
<dbReference type="PANTHER" id="PTHR30508">
    <property type="entry name" value="FES CLUSTER ASSEMBLY PROTEIN SUF"/>
    <property type="match status" value="1"/>
</dbReference>
<feature type="domain" description="SUF system FeS cluster assembly SufBD N-terminal" evidence="3">
    <location>
        <begin position="51"/>
        <end position="204"/>
    </location>
</feature>
<protein>
    <submittedName>
        <fullName evidence="4">Fe-S cluster assembly protein SufB</fullName>
    </submittedName>
</protein>
<evidence type="ECO:0000313" key="4">
    <source>
        <dbReference type="EMBL" id="HIH09466.1"/>
    </source>
</evidence>
<proteinExistence type="inferred from homology"/>
<evidence type="ECO:0000313" key="5">
    <source>
        <dbReference type="Proteomes" id="UP000565078"/>
    </source>
</evidence>
<dbReference type="GO" id="GO:0016226">
    <property type="term" value="P:iron-sulfur cluster assembly"/>
    <property type="evidence" value="ECO:0007669"/>
    <property type="project" value="InterPro"/>
</dbReference>
<dbReference type="SUPFAM" id="SSF101960">
    <property type="entry name" value="Stabilizer of iron transporter SufD"/>
    <property type="match status" value="1"/>
</dbReference>
<dbReference type="InterPro" id="IPR010231">
    <property type="entry name" value="SUF_FeS_clus_asmbl_SufB"/>
</dbReference>
<dbReference type="InterPro" id="IPR000825">
    <property type="entry name" value="SUF_FeS_clus_asmbl_SufBD_core"/>
</dbReference>
<comment type="caution">
    <text evidence="4">The sequence shown here is derived from an EMBL/GenBank/DDBJ whole genome shotgun (WGS) entry which is preliminary data.</text>
</comment>
<dbReference type="AlphaFoldDB" id="A0A7J4J2J2"/>
<dbReference type="InterPro" id="IPR045595">
    <property type="entry name" value="SufBD_N"/>
</dbReference>
<dbReference type="Pfam" id="PF01458">
    <property type="entry name" value="SUFBD_core"/>
    <property type="match status" value="1"/>
</dbReference>
<dbReference type="NCBIfam" id="TIGR01980">
    <property type="entry name" value="sufB"/>
    <property type="match status" value="1"/>
</dbReference>
<dbReference type="Proteomes" id="UP000565078">
    <property type="component" value="Unassembled WGS sequence"/>
</dbReference>
<sequence>MNRAKERAIAHTDYSRYDFHYSTKNYEIVLEKGLSEEVVRKISEVKGEPKWMLDFRLRALETFRQKPMPQWGADLGAINFDDITYYMKASQEGGKSWEEVPQDVKNTFERLGIPEAERKMLAGVGAQYDSEVMYHKIRSELEAKGVVFLSMDEGLRQHPEIVREHFGKVVPFNDNKFAALNSAVWSGGSFIYVPKGIKVEIPLQAYFRINAERFGQFERTLIIADEGSQVHYIEGCSAPRFSSKSLHAAVVEVIAKPTAHVRYTTVQNWSDNIYNLVTKRAFAYKNSAVEWVDGNIGSKVTMKYPAIYLMGEGARGEVLSVALAGKGQHQDAGAKVVHLASNTTSKVTSKSISKDGGRTSYRGLVKVIKGCRGVRSNVTCDALLLDRDSRTDTYPYVEIDEQSATIAHEARVGRIGDDQIFYLTSRGLSESQALTLIVLGFMQPFTKTLPLEYAVELNRLIEMEMENSVG</sequence>
<comment type="similarity">
    <text evidence="1">Belongs to the iron-sulfur cluster assembly SufBD family.</text>
</comment>